<accession>A0A0K1ER11</accession>
<feature type="signal peptide" evidence="1">
    <location>
        <begin position="1"/>
        <end position="27"/>
    </location>
</feature>
<evidence type="ECO:0000256" key="1">
    <source>
        <dbReference type="SAM" id="SignalP"/>
    </source>
</evidence>
<proteinExistence type="predicted"/>
<feature type="chain" id="PRO_5005459849" evidence="1">
    <location>
        <begin position="28"/>
        <end position="157"/>
    </location>
</feature>
<evidence type="ECO:0000313" key="3">
    <source>
        <dbReference type="Proteomes" id="UP000067626"/>
    </source>
</evidence>
<dbReference type="KEGG" id="ccro:CMC5_075130"/>
<dbReference type="Proteomes" id="UP000067626">
    <property type="component" value="Chromosome"/>
</dbReference>
<dbReference type="AlphaFoldDB" id="A0A0K1ER11"/>
<dbReference type="RefSeq" id="WP_050434771.1">
    <property type="nucleotide sequence ID" value="NZ_CP012159.1"/>
</dbReference>
<gene>
    <name evidence="2" type="ORF">CMC5_075130</name>
</gene>
<dbReference type="EMBL" id="CP012159">
    <property type="protein sequence ID" value="AKT43281.1"/>
    <property type="molecule type" value="Genomic_DNA"/>
</dbReference>
<dbReference type="OrthoDB" id="9850209at2"/>
<protein>
    <submittedName>
        <fullName evidence="2">Uncharacterized protein</fullName>
    </submittedName>
</protein>
<keyword evidence="3" id="KW-1185">Reference proteome</keyword>
<evidence type="ECO:0000313" key="2">
    <source>
        <dbReference type="EMBL" id="AKT43281.1"/>
    </source>
</evidence>
<sequence length="157" mass="17334">MKSIIKQGFIALSAASMMLSASAVAQANDCCAMELEASSSWSCGCNSSSVYYALEHMSFELSLLELLEWVNIEDVYLVNIEKALNGDIIDILNFYQTSLLQNVNVLALQHVLSNLITVAAGDDLIELSHFLNANWIDVSDIVAVDVLSDNQVVFFYW</sequence>
<name>A0A0K1ER11_CHOCO</name>
<keyword evidence="1" id="KW-0732">Signal</keyword>
<reference evidence="2 3" key="1">
    <citation type="submission" date="2015-07" db="EMBL/GenBank/DDBJ databases">
        <title>Genome analysis of myxobacterium Chondromyces crocatus Cm c5 reveals a high potential for natural compound synthesis and the genetic basis for the loss of fruiting body formation.</title>
        <authorList>
            <person name="Zaburannyi N."/>
            <person name="Bunk B."/>
            <person name="Maier J."/>
            <person name="Overmann J."/>
            <person name="Mueller R."/>
        </authorList>
    </citation>
    <scope>NUCLEOTIDE SEQUENCE [LARGE SCALE GENOMIC DNA]</scope>
    <source>
        <strain evidence="2 3">Cm c5</strain>
    </source>
</reference>
<organism evidence="2 3">
    <name type="scientific">Chondromyces crocatus</name>
    <dbReference type="NCBI Taxonomy" id="52"/>
    <lineage>
        <taxon>Bacteria</taxon>
        <taxon>Pseudomonadati</taxon>
        <taxon>Myxococcota</taxon>
        <taxon>Polyangia</taxon>
        <taxon>Polyangiales</taxon>
        <taxon>Polyangiaceae</taxon>
        <taxon>Chondromyces</taxon>
    </lineage>
</organism>